<dbReference type="AlphaFoldDB" id="A0A9P6JLC8"/>
<dbReference type="SUPFAM" id="SSF49899">
    <property type="entry name" value="Concanavalin A-like lectins/glucanases"/>
    <property type="match status" value="1"/>
</dbReference>
<dbReference type="InterPro" id="IPR000757">
    <property type="entry name" value="Beta-glucanase-like"/>
</dbReference>
<reference evidence="3" key="1">
    <citation type="submission" date="2020-11" db="EMBL/GenBank/DDBJ databases">
        <authorList>
            <consortium name="DOE Joint Genome Institute"/>
            <person name="Ahrendt S."/>
            <person name="Riley R."/>
            <person name="Andreopoulos W."/>
            <person name="Labutti K."/>
            <person name="Pangilinan J."/>
            <person name="Ruiz-Duenas F.J."/>
            <person name="Barrasa J.M."/>
            <person name="Sanchez-Garcia M."/>
            <person name="Camarero S."/>
            <person name="Miyauchi S."/>
            <person name="Serrano A."/>
            <person name="Linde D."/>
            <person name="Babiker R."/>
            <person name="Drula E."/>
            <person name="Ayuso-Fernandez I."/>
            <person name="Pacheco R."/>
            <person name="Padilla G."/>
            <person name="Ferreira P."/>
            <person name="Barriuso J."/>
            <person name="Kellner H."/>
            <person name="Castanera R."/>
            <person name="Alfaro M."/>
            <person name="Ramirez L."/>
            <person name="Pisabarro A.G."/>
            <person name="Kuo A."/>
            <person name="Tritt A."/>
            <person name="Lipzen A."/>
            <person name="He G."/>
            <person name="Yan M."/>
            <person name="Ng V."/>
            <person name="Cullen D."/>
            <person name="Martin F."/>
            <person name="Rosso M.-N."/>
            <person name="Henrissat B."/>
            <person name="Hibbett D."/>
            <person name="Martinez A.T."/>
            <person name="Grigoriev I.V."/>
        </authorList>
    </citation>
    <scope>NUCLEOTIDE SEQUENCE</scope>
    <source>
        <strain evidence="3">CBS 506.95</strain>
    </source>
</reference>
<name>A0A9P6JLC8_9AGAR</name>
<dbReference type="Proteomes" id="UP000807306">
    <property type="component" value="Unassembled WGS sequence"/>
</dbReference>
<proteinExistence type="predicted"/>
<dbReference type="Gene3D" id="2.60.120.200">
    <property type="match status" value="1"/>
</dbReference>
<dbReference type="OrthoDB" id="192832at2759"/>
<feature type="signal peptide" evidence="1">
    <location>
        <begin position="1"/>
        <end position="21"/>
    </location>
</feature>
<dbReference type="PANTHER" id="PTHR10963">
    <property type="entry name" value="GLYCOSYL HYDROLASE-RELATED"/>
    <property type="match status" value="1"/>
</dbReference>
<keyword evidence="1" id="KW-0732">Signal</keyword>
<dbReference type="GO" id="GO:0004553">
    <property type="term" value="F:hydrolase activity, hydrolyzing O-glycosyl compounds"/>
    <property type="evidence" value="ECO:0007669"/>
    <property type="project" value="InterPro"/>
</dbReference>
<dbReference type="Pfam" id="PF26113">
    <property type="entry name" value="GH16_XgeA"/>
    <property type="match status" value="1"/>
</dbReference>
<dbReference type="InterPro" id="IPR013320">
    <property type="entry name" value="ConA-like_dom_sf"/>
</dbReference>
<feature type="chain" id="PRO_5040340114" evidence="1">
    <location>
        <begin position="22"/>
        <end position="306"/>
    </location>
</feature>
<gene>
    <name evidence="3" type="ORF">CPB83DRAFT_886208</name>
</gene>
<evidence type="ECO:0000313" key="3">
    <source>
        <dbReference type="EMBL" id="KAF9524554.1"/>
    </source>
</evidence>
<keyword evidence="4" id="KW-1185">Reference proteome</keyword>
<dbReference type="InterPro" id="IPR050546">
    <property type="entry name" value="Glycosyl_Hydrlase_16"/>
</dbReference>
<protein>
    <submittedName>
        <fullName evidence="3">Concanavalin A-like lectin/glucanase domain-containing protein</fullName>
    </submittedName>
</protein>
<organism evidence="3 4">
    <name type="scientific">Crepidotus variabilis</name>
    <dbReference type="NCBI Taxonomy" id="179855"/>
    <lineage>
        <taxon>Eukaryota</taxon>
        <taxon>Fungi</taxon>
        <taxon>Dikarya</taxon>
        <taxon>Basidiomycota</taxon>
        <taxon>Agaricomycotina</taxon>
        <taxon>Agaricomycetes</taxon>
        <taxon>Agaricomycetidae</taxon>
        <taxon>Agaricales</taxon>
        <taxon>Agaricineae</taxon>
        <taxon>Crepidotaceae</taxon>
        <taxon>Crepidotus</taxon>
    </lineage>
</organism>
<accession>A0A9P6JLC8</accession>
<evidence type="ECO:0000259" key="2">
    <source>
        <dbReference type="PROSITE" id="PS51762"/>
    </source>
</evidence>
<feature type="domain" description="GH16" evidence="2">
    <location>
        <begin position="18"/>
        <end position="270"/>
    </location>
</feature>
<evidence type="ECO:0000313" key="4">
    <source>
        <dbReference type="Proteomes" id="UP000807306"/>
    </source>
</evidence>
<dbReference type="GO" id="GO:0009251">
    <property type="term" value="P:glucan catabolic process"/>
    <property type="evidence" value="ECO:0007669"/>
    <property type="project" value="TreeGrafter"/>
</dbReference>
<dbReference type="EMBL" id="MU157897">
    <property type="protein sequence ID" value="KAF9524554.1"/>
    <property type="molecule type" value="Genomic_DNA"/>
</dbReference>
<evidence type="ECO:0000256" key="1">
    <source>
        <dbReference type="SAM" id="SignalP"/>
    </source>
</evidence>
<dbReference type="PANTHER" id="PTHR10963:SF24">
    <property type="entry name" value="GLYCOSIDASE C21B10.07-RELATED"/>
    <property type="match status" value="1"/>
</dbReference>
<comment type="caution">
    <text evidence="3">The sequence shown here is derived from an EMBL/GenBank/DDBJ whole genome shotgun (WGS) entry which is preliminary data.</text>
</comment>
<sequence>MTLRSCLRLFLSIGLVQFIVANNDYSESRIYALDNNVVGTRFYDFFSFEAINDPTHGRVTYVDESTARKKNLTFVHQDTFILRTDFKTVLTPKDPGRNSVRIKSKQAFRTHVAIFDVRHMPEGCGTWPAIWEVYPGWRPTGGEIDIVEGVNNQPVNFATIHSTTGCSMPPSSPPGTVLSNRTQLGTDNQNNCDSFVNNNAGCGVSFPKNGAPSFGPAFNKAGGGWFVFERTPTAMRIWFWSRHDSRVPDEVKFARSPLVDPSRYGFPAAYFPNTQCNFDKYFKENNIIINLTLWTSKLVLGQQRVL</sequence>
<dbReference type="PROSITE" id="PS51762">
    <property type="entry name" value="GH16_2"/>
    <property type="match status" value="1"/>
</dbReference>